<dbReference type="PANTHER" id="PTHR35970">
    <property type="entry name" value="SODIUM CHANNEL AND CLATHRIN LINKER 1"/>
    <property type="match status" value="1"/>
</dbReference>
<reference evidence="2" key="1">
    <citation type="submission" date="2021-02" db="EMBL/GenBank/DDBJ databases">
        <authorList>
            <person name="Nowell W R."/>
        </authorList>
    </citation>
    <scope>NUCLEOTIDE SEQUENCE</scope>
</reference>
<name>A0A8S3GHV0_9BILA</name>
<dbReference type="Proteomes" id="UP000681720">
    <property type="component" value="Unassembled WGS sequence"/>
</dbReference>
<dbReference type="GO" id="GO:0005814">
    <property type="term" value="C:centriole"/>
    <property type="evidence" value="ECO:0007669"/>
    <property type="project" value="TreeGrafter"/>
</dbReference>
<evidence type="ECO:0000256" key="1">
    <source>
        <dbReference type="SAM" id="Coils"/>
    </source>
</evidence>
<dbReference type="AlphaFoldDB" id="A0A8S3GHV0"/>
<keyword evidence="1" id="KW-0175">Coiled coil</keyword>
<dbReference type="InterPro" id="IPR038911">
    <property type="entry name" value="SCLT1"/>
</dbReference>
<dbReference type="GO" id="GO:0045162">
    <property type="term" value="P:clustering of voltage-gated sodium channels"/>
    <property type="evidence" value="ECO:0007669"/>
    <property type="project" value="InterPro"/>
</dbReference>
<protein>
    <submittedName>
        <fullName evidence="2">Uncharacterized protein</fullName>
    </submittedName>
</protein>
<gene>
    <name evidence="2" type="ORF">GIL414_LOCUS66110</name>
</gene>
<sequence>EKQTEFNKCLRAKRTIEEELEKILQERRLNLEKSSLDNEDLAKRCFHAERERDDTQLKYEQNQQAHKMLQQTYTAEKINHEHKQKELTERLQKVTSDLDKMTNEYTSTINELNECKKRLSLIQNEQTLVQRRMADLVKRHEEQIIEKERECLVRLTQRDDVNRVTFNELRNLVNRQQRMIV</sequence>
<dbReference type="GO" id="GO:0060271">
    <property type="term" value="P:cilium assembly"/>
    <property type="evidence" value="ECO:0007669"/>
    <property type="project" value="TreeGrafter"/>
</dbReference>
<feature type="non-terminal residue" evidence="2">
    <location>
        <position position="1"/>
    </location>
</feature>
<proteinExistence type="predicted"/>
<feature type="coiled-coil region" evidence="1">
    <location>
        <begin position="84"/>
        <end position="150"/>
    </location>
</feature>
<comment type="caution">
    <text evidence="2">The sequence shown here is derived from an EMBL/GenBank/DDBJ whole genome shotgun (WGS) entry which is preliminary data.</text>
</comment>
<dbReference type="EMBL" id="CAJOBJ010306373">
    <property type="protein sequence ID" value="CAF5164584.1"/>
    <property type="molecule type" value="Genomic_DNA"/>
</dbReference>
<organism evidence="2 3">
    <name type="scientific">Rotaria magnacalcarata</name>
    <dbReference type="NCBI Taxonomy" id="392030"/>
    <lineage>
        <taxon>Eukaryota</taxon>
        <taxon>Metazoa</taxon>
        <taxon>Spiralia</taxon>
        <taxon>Gnathifera</taxon>
        <taxon>Rotifera</taxon>
        <taxon>Eurotatoria</taxon>
        <taxon>Bdelloidea</taxon>
        <taxon>Philodinida</taxon>
        <taxon>Philodinidae</taxon>
        <taxon>Rotaria</taxon>
    </lineage>
</organism>
<feature type="non-terminal residue" evidence="2">
    <location>
        <position position="181"/>
    </location>
</feature>
<accession>A0A8S3GHV0</accession>
<evidence type="ECO:0000313" key="2">
    <source>
        <dbReference type="EMBL" id="CAF5164584.1"/>
    </source>
</evidence>
<evidence type="ECO:0000313" key="3">
    <source>
        <dbReference type="Proteomes" id="UP000681720"/>
    </source>
</evidence>
<dbReference type="PANTHER" id="PTHR35970:SF1">
    <property type="entry name" value="SODIUM CHANNEL AND CLATHRIN LINKER 1"/>
    <property type="match status" value="1"/>
</dbReference>